<comment type="caution">
    <text evidence="2">The sequence shown here is derived from an EMBL/GenBank/DDBJ whole genome shotgun (WGS) entry which is preliminary data.</text>
</comment>
<gene>
    <name evidence="2" type="ORF">A3Q56_03798</name>
</gene>
<feature type="signal peptide" evidence="1">
    <location>
        <begin position="1"/>
        <end position="16"/>
    </location>
</feature>
<evidence type="ECO:0000313" key="3">
    <source>
        <dbReference type="Proteomes" id="UP000078046"/>
    </source>
</evidence>
<dbReference type="Proteomes" id="UP000078046">
    <property type="component" value="Unassembled WGS sequence"/>
</dbReference>
<dbReference type="AlphaFoldDB" id="A0A177B2D8"/>
<keyword evidence="1" id="KW-0732">Signal</keyword>
<sequence>MFVKYFTIFLLCAVSSQEFQTITCGNVDIKVKTLLPESKVEEFMNFVDENNDLMLNFLKEELSVEPRYLIAYEKMAKIPRNEIADDAEFAAKSMSKMLNVLCSKLKSGARGVCRFYSYSKHIERDTNSSQILTEIREAVGRAFEKLTTELGNTDGMREIASTIIDTASRIGEISADH</sequence>
<keyword evidence="3" id="KW-1185">Reference proteome</keyword>
<protein>
    <submittedName>
        <fullName evidence="2">Uncharacterized protein</fullName>
    </submittedName>
</protein>
<proteinExistence type="predicted"/>
<name>A0A177B2D8_9BILA</name>
<accession>A0A177B2D8</accession>
<evidence type="ECO:0000256" key="1">
    <source>
        <dbReference type="SAM" id="SignalP"/>
    </source>
</evidence>
<organism evidence="2 3">
    <name type="scientific">Intoshia linei</name>
    <dbReference type="NCBI Taxonomy" id="1819745"/>
    <lineage>
        <taxon>Eukaryota</taxon>
        <taxon>Metazoa</taxon>
        <taxon>Spiralia</taxon>
        <taxon>Lophotrochozoa</taxon>
        <taxon>Mesozoa</taxon>
        <taxon>Orthonectida</taxon>
        <taxon>Rhopaluridae</taxon>
        <taxon>Intoshia</taxon>
    </lineage>
</organism>
<reference evidence="2 3" key="1">
    <citation type="submission" date="2016-04" db="EMBL/GenBank/DDBJ databases">
        <title>The genome of Intoshia linei affirms orthonectids as highly simplified spiralians.</title>
        <authorList>
            <person name="Mikhailov K.V."/>
            <person name="Slusarev G.S."/>
            <person name="Nikitin M.A."/>
            <person name="Logacheva M.D."/>
            <person name="Penin A."/>
            <person name="Aleoshin V."/>
            <person name="Panchin Y.V."/>
        </authorList>
    </citation>
    <scope>NUCLEOTIDE SEQUENCE [LARGE SCALE GENOMIC DNA]</scope>
    <source>
        <strain evidence="2">Intl2013</strain>
        <tissue evidence="2">Whole animal</tissue>
    </source>
</reference>
<evidence type="ECO:0000313" key="2">
    <source>
        <dbReference type="EMBL" id="OAF68439.1"/>
    </source>
</evidence>
<dbReference type="EMBL" id="LWCA01000446">
    <property type="protein sequence ID" value="OAF68439.1"/>
    <property type="molecule type" value="Genomic_DNA"/>
</dbReference>
<feature type="chain" id="PRO_5008056813" evidence="1">
    <location>
        <begin position="17"/>
        <end position="177"/>
    </location>
</feature>